<evidence type="ECO:0000256" key="4">
    <source>
        <dbReference type="ARBA" id="ARBA00022490"/>
    </source>
</evidence>
<keyword evidence="18" id="KW-1185">Reference proteome</keyword>
<keyword evidence="5" id="KW-0808">Transferase</keyword>
<dbReference type="PANTHER" id="PTHR15067:SF7">
    <property type="entry name" value="E3 UBIQUITIN-PROTEIN LIGASE DMA1-RELATED"/>
    <property type="match status" value="1"/>
</dbReference>
<name>A0A8H7MKJ9_9PLEO</name>
<dbReference type="Gene3D" id="2.60.200.20">
    <property type="match status" value="1"/>
</dbReference>
<feature type="compositionally biased region" description="Low complexity" evidence="14">
    <location>
        <begin position="220"/>
        <end position="230"/>
    </location>
</feature>
<dbReference type="SUPFAM" id="SSF57850">
    <property type="entry name" value="RING/U-box"/>
    <property type="match status" value="1"/>
</dbReference>
<evidence type="ECO:0000256" key="6">
    <source>
        <dbReference type="ARBA" id="ARBA00022723"/>
    </source>
</evidence>
<feature type="region of interest" description="Disordered" evidence="14">
    <location>
        <begin position="468"/>
        <end position="518"/>
    </location>
</feature>
<evidence type="ECO:0000256" key="11">
    <source>
        <dbReference type="ARBA" id="ARBA00061209"/>
    </source>
</evidence>
<feature type="region of interest" description="Disordered" evidence="14">
    <location>
        <begin position="1"/>
        <end position="31"/>
    </location>
</feature>
<organism evidence="17 18">
    <name type="scientific">Ascochyta lentis</name>
    <dbReference type="NCBI Taxonomy" id="205686"/>
    <lineage>
        <taxon>Eukaryota</taxon>
        <taxon>Fungi</taxon>
        <taxon>Dikarya</taxon>
        <taxon>Ascomycota</taxon>
        <taxon>Pezizomycotina</taxon>
        <taxon>Dothideomycetes</taxon>
        <taxon>Pleosporomycetidae</taxon>
        <taxon>Pleosporales</taxon>
        <taxon>Pleosporineae</taxon>
        <taxon>Didymellaceae</taxon>
        <taxon>Ascochyta</taxon>
    </lineage>
</organism>
<dbReference type="FunFam" id="3.30.40.10:FF:000426">
    <property type="entry name" value="DMA1p Ubiquitin-protein ligase (E3)"/>
    <property type="match status" value="1"/>
</dbReference>
<dbReference type="GO" id="GO:0097271">
    <property type="term" value="P:protein localization to bud neck"/>
    <property type="evidence" value="ECO:0007669"/>
    <property type="project" value="UniProtKB-ARBA"/>
</dbReference>
<dbReference type="FunFam" id="2.60.200.20:FF:000030">
    <property type="entry name" value="FHA domain-containing protein"/>
    <property type="match status" value="1"/>
</dbReference>
<dbReference type="Gene3D" id="3.30.40.10">
    <property type="entry name" value="Zinc/RING finger domain, C3HC4 (zinc finger)"/>
    <property type="match status" value="1"/>
</dbReference>
<dbReference type="InterPro" id="IPR013083">
    <property type="entry name" value="Znf_RING/FYVE/PHD"/>
</dbReference>
<keyword evidence="4" id="KW-0963">Cytoplasm</keyword>
<dbReference type="PROSITE" id="PS50006">
    <property type="entry name" value="FHA_DOMAIN"/>
    <property type="match status" value="1"/>
</dbReference>
<dbReference type="InterPro" id="IPR000253">
    <property type="entry name" value="FHA_dom"/>
</dbReference>
<accession>A0A8H7MKJ9</accession>
<keyword evidence="10" id="KW-0131">Cell cycle</keyword>
<dbReference type="GO" id="GO:0006511">
    <property type="term" value="P:ubiquitin-dependent protein catabolic process"/>
    <property type="evidence" value="ECO:0007669"/>
    <property type="project" value="TreeGrafter"/>
</dbReference>
<reference evidence="17" key="2">
    <citation type="submission" date="2020-09" db="EMBL/GenBank/DDBJ databases">
        <title>Reference genome assembly for Australian Ascochyta lentis isolate Al4.</title>
        <authorList>
            <person name="Lee R.C."/>
            <person name="Farfan-Caceres L.M."/>
            <person name="Debler J.W."/>
            <person name="Williams A.H."/>
            <person name="Henares B.M."/>
        </authorList>
    </citation>
    <scope>NUCLEOTIDE SEQUENCE</scope>
    <source>
        <strain evidence="17">Al4</strain>
    </source>
</reference>
<evidence type="ECO:0000256" key="12">
    <source>
        <dbReference type="ARBA" id="ARBA00080465"/>
    </source>
</evidence>
<dbReference type="GO" id="GO:0051865">
    <property type="term" value="P:protein autoubiquitination"/>
    <property type="evidence" value="ECO:0007669"/>
    <property type="project" value="UniProtKB-ARBA"/>
</dbReference>
<evidence type="ECO:0000256" key="7">
    <source>
        <dbReference type="ARBA" id="ARBA00022771"/>
    </source>
</evidence>
<dbReference type="PROSITE" id="PS50089">
    <property type="entry name" value="ZF_RING_2"/>
    <property type="match status" value="1"/>
</dbReference>
<evidence type="ECO:0000256" key="5">
    <source>
        <dbReference type="ARBA" id="ARBA00022679"/>
    </source>
</evidence>
<dbReference type="SMART" id="SM00184">
    <property type="entry name" value="RING"/>
    <property type="match status" value="1"/>
</dbReference>
<evidence type="ECO:0000313" key="17">
    <source>
        <dbReference type="EMBL" id="KAF9700224.1"/>
    </source>
</evidence>
<dbReference type="GO" id="GO:0008270">
    <property type="term" value="F:zinc ion binding"/>
    <property type="evidence" value="ECO:0007669"/>
    <property type="project" value="UniProtKB-KW"/>
</dbReference>
<evidence type="ECO:0000256" key="13">
    <source>
        <dbReference type="PROSITE-ProRule" id="PRU00175"/>
    </source>
</evidence>
<feature type="compositionally biased region" description="Basic and acidic residues" evidence="14">
    <location>
        <begin position="137"/>
        <end position="157"/>
    </location>
</feature>
<feature type="domain" description="FHA" evidence="15">
    <location>
        <begin position="270"/>
        <end position="333"/>
    </location>
</feature>
<dbReference type="GO" id="GO:0000132">
    <property type="term" value="P:establishment of mitotic spindle orientation"/>
    <property type="evidence" value="ECO:0007669"/>
    <property type="project" value="UniProtKB-ARBA"/>
</dbReference>
<protein>
    <recommendedName>
        <fullName evidence="3">RING-type E3 ubiquitin transferase</fullName>
        <ecNumber evidence="3">2.3.2.27</ecNumber>
    </recommendedName>
    <alternativeName>
        <fullName evidence="12">Checkpoint forkhead associated with RING domains-containing protein 1</fullName>
    </alternativeName>
</protein>
<feature type="domain" description="RING-type" evidence="16">
    <location>
        <begin position="413"/>
        <end position="458"/>
    </location>
</feature>
<gene>
    <name evidence="17" type="ORF">EKO04_002049</name>
</gene>
<dbReference type="GO" id="GO:0000921">
    <property type="term" value="P:septin ring assembly"/>
    <property type="evidence" value="ECO:0007669"/>
    <property type="project" value="UniProtKB-ARBA"/>
</dbReference>
<dbReference type="GO" id="GO:0061630">
    <property type="term" value="F:ubiquitin protein ligase activity"/>
    <property type="evidence" value="ECO:0007669"/>
    <property type="project" value="UniProtKB-EC"/>
</dbReference>
<dbReference type="GO" id="GO:0031578">
    <property type="term" value="P:mitotic spindle orientation checkpoint signaling"/>
    <property type="evidence" value="ECO:0007669"/>
    <property type="project" value="UniProtKB-ARBA"/>
</dbReference>
<keyword evidence="6" id="KW-0479">Metal-binding</keyword>
<dbReference type="PANTHER" id="PTHR15067">
    <property type="entry name" value="E3 UBIQUITIN-PROTEIN LIGASE RNF8"/>
    <property type="match status" value="1"/>
</dbReference>
<keyword evidence="9" id="KW-0862">Zinc</keyword>
<evidence type="ECO:0000256" key="14">
    <source>
        <dbReference type="SAM" id="MobiDB-lite"/>
    </source>
</evidence>
<dbReference type="AlphaFoldDB" id="A0A8H7MKJ9"/>
<dbReference type="Proteomes" id="UP000651452">
    <property type="component" value="Unassembled WGS sequence"/>
</dbReference>
<dbReference type="SMART" id="SM00240">
    <property type="entry name" value="FHA"/>
    <property type="match status" value="1"/>
</dbReference>
<dbReference type="GO" id="GO:0090337">
    <property type="term" value="P:regulation of formin-nucleated actin cable assembly"/>
    <property type="evidence" value="ECO:0007669"/>
    <property type="project" value="UniProtKB-ARBA"/>
</dbReference>
<evidence type="ECO:0000259" key="15">
    <source>
        <dbReference type="PROSITE" id="PS50006"/>
    </source>
</evidence>
<reference evidence="17" key="1">
    <citation type="submission" date="2018-12" db="EMBL/GenBank/DDBJ databases">
        <authorList>
            <person name="Syme R.A."/>
            <person name="Farfan-Caceres L."/>
            <person name="Lichtenzveig J."/>
        </authorList>
    </citation>
    <scope>NUCLEOTIDE SEQUENCE</scope>
    <source>
        <strain evidence="17">Al4</strain>
    </source>
</reference>
<evidence type="ECO:0000313" key="18">
    <source>
        <dbReference type="Proteomes" id="UP000651452"/>
    </source>
</evidence>
<dbReference type="InterPro" id="IPR001841">
    <property type="entry name" value="Znf_RING"/>
</dbReference>
<dbReference type="GO" id="GO:0000151">
    <property type="term" value="C:ubiquitin ligase complex"/>
    <property type="evidence" value="ECO:0007669"/>
    <property type="project" value="TreeGrafter"/>
</dbReference>
<dbReference type="Pfam" id="PF00498">
    <property type="entry name" value="FHA"/>
    <property type="match status" value="1"/>
</dbReference>
<feature type="region of interest" description="Disordered" evidence="14">
    <location>
        <begin position="579"/>
        <end position="633"/>
    </location>
</feature>
<comment type="catalytic activity">
    <reaction evidence="1">
        <text>S-ubiquitinyl-[E2 ubiquitin-conjugating enzyme]-L-cysteine + [acceptor protein]-L-lysine = [E2 ubiquitin-conjugating enzyme]-L-cysteine + N(6)-ubiquitinyl-[acceptor protein]-L-lysine.</text>
        <dbReference type="EC" id="2.3.2.27"/>
    </reaction>
</comment>
<dbReference type="Pfam" id="PF17123">
    <property type="entry name" value="zf-RING_11"/>
    <property type="match status" value="1"/>
</dbReference>
<comment type="similarity">
    <text evidence="11">Belongs to the DMA1 family.</text>
</comment>
<dbReference type="SUPFAM" id="SSF49879">
    <property type="entry name" value="SMAD/FHA domain"/>
    <property type="match status" value="1"/>
</dbReference>
<keyword evidence="7 13" id="KW-0863">Zinc-finger</keyword>
<sequence length="633" mass="67983">MFTAPAPAAPTVSATSITSSSVSVSPSPRSTGLQRGISFLRNYTHGLHLHAADAADSPRDDARTPRSRPRASTHTPPVSPLAAPSPSHSAAPRPSPPARRQTAPLDSADAHQRSPPLDSAHAHHHSPTRRQTAPLDSVEHPPARRQTEPLDSVEHPLTRRQTAPLDSAHAHHHSPPASPAPANMTRTRAETAAPQLTVRNSAGPTPTPTSTPRPADHDSASSSDNAADGSTAHKHLPSIRFIPHQDPRAGRPSLQFPTITRTLPNESAVVRVGRYSERDNLPETPANTPSAAAIGFKSKVVSRKHCELWCKDGSWYIKDVKSSSGTFLNHIRLSQPNVESKPFRIKDGDIVQLGIDFRGGEEMIFRCVKIRVECNRGWQQALNTFNKQTHQRLRNLTKTKKEGDSASTHTSECAICLMSIAPCQSLFVAPCSHVWHYKCIRPILNGPTWPNFLCPNCRAVADLEADVEDPGEFEDWDDAAQENGDAAPDAEDPPEDRHVTPRASVVPLNGPTAEAGSSDLAHLQQAITSININDAANPQTPFRPLEPMTASVTQPVSIDRGPGGFNGLSPLYLAAHDGLGPDRAHDGPMTPRNDAGPFVLDGSAGRAAGSRLREESPGSGETDAPSLPPVRFS</sequence>
<dbReference type="OrthoDB" id="687730at2759"/>
<evidence type="ECO:0000256" key="3">
    <source>
        <dbReference type="ARBA" id="ARBA00012483"/>
    </source>
</evidence>
<feature type="compositionally biased region" description="Basic and acidic residues" evidence="14">
    <location>
        <begin position="50"/>
        <end position="64"/>
    </location>
</feature>
<feature type="compositionally biased region" description="Low complexity" evidence="14">
    <location>
        <begin position="72"/>
        <end position="104"/>
    </location>
</feature>
<evidence type="ECO:0000256" key="10">
    <source>
        <dbReference type="ARBA" id="ARBA00023306"/>
    </source>
</evidence>
<feature type="region of interest" description="Disordered" evidence="14">
    <location>
        <begin position="50"/>
        <end position="232"/>
    </location>
</feature>
<evidence type="ECO:0000256" key="8">
    <source>
        <dbReference type="ARBA" id="ARBA00022786"/>
    </source>
</evidence>
<dbReference type="GO" id="GO:0032153">
    <property type="term" value="C:cell division site"/>
    <property type="evidence" value="ECO:0007669"/>
    <property type="project" value="TreeGrafter"/>
</dbReference>
<proteinExistence type="inferred from homology"/>
<feature type="compositionally biased region" description="Acidic residues" evidence="14">
    <location>
        <begin position="468"/>
        <end position="480"/>
    </location>
</feature>
<dbReference type="GO" id="GO:0005829">
    <property type="term" value="C:cytosol"/>
    <property type="evidence" value="ECO:0007669"/>
    <property type="project" value="TreeGrafter"/>
</dbReference>
<dbReference type="EMBL" id="RZGK01000003">
    <property type="protein sequence ID" value="KAF9700224.1"/>
    <property type="molecule type" value="Genomic_DNA"/>
</dbReference>
<comment type="caution">
    <text evidence="17">The sequence shown here is derived from an EMBL/GenBank/DDBJ whole genome shotgun (WGS) entry which is preliminary data.</text>
</comment>
<dbReference type="InterPro" id="IPR008984">
    <property type="entry name" value="SMAD_FHA_dom_sf"/>
</dbReference>
<dbReference type="EC" id="2.3.2.27" evidence="3"/>
<keyword evidence="8" id="KW-0833">Ubl conjugation pathway</keyword>
<comment type="subcellular location">
    <subcellularLocation>
        <location evidence="2">Cytoplasm</location>
    </subcellularLocation>
</comment>
<evidence type="ECO:0000259" key="16">
    <source>
        <dbReference type="PROSITE" id="PS50089"/>
    </source>
</evidence>
<evidence type="ECO:0000256" key="9">
    <source>
        <dbReference type="ARBA" id="ARBA00022833"/>
    </source>
</evidence>
<evidence type="ECO:0000256" key="2">
    <source>
        <dbReference type="ARBA" id="ARBA00004496"/>
    </source>
</evidence>
<evidence type="ECO:0000256" key="1">
    <source>
        <dbReference type="ARBA" id="ARBA00000900"/>
    </source>
</evidence>